<reference evidence="2 3" key="1">
    <citation type="journal article" date="2013" name="BMC Genomics">
        <title>Reconstruction of the lipid metabolism for the microalga Monoraphidium neglectum from its genome sequence reveals characteristics suitable for biofuel production.</title>
        <authorList>
            <person name="Bogen C."/>
            <person name="Al-Dilaimi A."/>
            <person name="Albersmeier A."/>
            <person name="Wichmann J."/>
            <person name="Grundmann M."/>
            <person name="Rupp O."/>
            <person name="Lauersen K.J."/>
            <person name="Blifernez-Klassen O."/>
            <person name="Kalinowski J."/>
            <person name="Goesmann A."/>
            <person name="Mussgnug J.H."/>
            <person name="Kruse O."/>
        </authorList>
    </citation>
    <scope>NUCLEOTIDE SEQUENCE [LARGE SCALE GENOMIC DNA]</scope>
    <source>
        <strain evidence="2 3">SAG 48.87</strain>
    </source>
</reference>
<dbReference type="STRING" id="145388.A0A0D2JA10"/>
<dbReference type="Proteomes" id="UP000054498">
    <property type="component" value="Unassembled WGS sequence"/>
</dbReference>
<dbReference type="PANTHER" id="PTHR46656:SF3">
    <property type="entry name" value="PUTATIVE-RELATED"/>
    <property type="match status" value="1"/>
</dbReference>
<evidence type="ECO:0008006" key="4">
    <source>
        <dbReference type="Google" id="ProtNLM"/>
    </source>
</evidence>
<organism evidence="2 3">
    <name type="scientific">Monoraphidium neglectum</name>
    <dbReference type="NCBI Taxonomy" id="145388"/>
    <lineage>
        <taxon>Eukaryota</taxon>
        <taxon>Viridiplantae</taxon>
        <taxon>Chlorophyta</taxon>
        <taxon>core chlorophytes</taxon>
        <taxon>Chlorophyceae</taxon>
        <taxon>CS clade</taxon>
        <taxon>Sphaeropleales</taxon>
        <taxon>Selenastraceae</taxon>
        <taxon>Monoraphidium</taxon>
    </lineage>
</organism>
<dbReference type="RefSeq" id="XP_013895627.1">
    <property type="nucleotide sequence ID" value="XM_014040173.1"/>
</dbReference>
<dbReference type="PANTHER" id="PTHR46656">
    <property type="entry name" value="PUTATIVE-RELATED"/>
    <property type="match status" value="1"/>
</dbReference>
<dbReference type="SUPFAM" id="SSF53756">
    <property type="entry name" value="UDP-Glycosyltransferase/glycogen phosphorylase"/>
    <property type="match status" value="1"/>
</dbReference>
<accession>A0A0D2JA10</accession>
<dbReference type="Gene3D" id="3.40.50.2000">
    <property type="entry name" value="Glycogen Phosphorylase B"/>
    <property type="match status" value="1"/>
</dbReference>
<dbReference type="EMBL" id="KK102925">
    <property type="protein sequence ID" value="KIY96607.1"/>
    <property type="molecule type" value="Genomic_DNA"/>
</dbReference>
<dbReference type="OrthoDB" id="2193793at2759"/>
<dbReference type="KEGG" id="mng:MNEG_11356"/>
<sequence>MHAAQGAEPKAGDGATFGDLKRPFVFLSVFKWEARKGWRELLRSFTKAFGPGDNVHLLILARPFMGSGRDFGVHLRSWAASELNITSQEDLQDTLPRVYVSGRHVDEATFVRVYRSVDALVIPTHGEGWGRPQMEAMAMELPVISTNWSGLTEFMSPEVAYPLAIEGLVTIKKDGDPQFFGAFEGQQWAQPSEAHLRQLMRHVVAHPQEARAKGRAAREMVRARFTPAVLAQAVERHVRRIQGALLAKQAGPRRGGGGMLRTQGAPQAGG</sequence>
<keyword evidence="3" id="KW-1185">Reference proteome</keyword>
<dbReference type="GeneID" id="25728610"/>
<gene>
    <name evidence="2" type="ORF">MNEG_11356</name>
</gene>
<dbReference type="AlphaFoldDB" id="A0A0D2JA10"/>
<proteinExistence type="predicted"/>
<dbReference type="Pfam" id="PF13692">
    <property type="entry name" value="Glyco_trans_1_4"/>
    <property type="match status" value="1"/>
</dbReference>
<evidence type="ECO:0000313" key="2">
    <source>
        <dbReference type="EMBL" id="KIY96607.1"/>
    </source>
</evidence>
<feature type="region of interest" description="Disordered" evidence="1">
    <location>
        <begin position="247"/>
        <end position="270"/>
    </location>
</feature>
<evidence type="ECO:0000256" key="1">
    <source>
        <dbReference type="SAM" id="MobiDB-lite"/>
    </source>
</evidence>
<evidence type="ECO:0000313" key="3">
    <source>
        <dbReference type="Proteomes" id="UP000054498"/>
    </source>
</evidence>
<name>A0A0D2JA10_9CHLO</name>
<protein>
    <recommendedName>
        <fullName evidence="4">Glycosyl transferase family 1 domain-containing protein</fullName>
    </recommendedName>
</protein>